<sequence length="603" mass="67659">MSTRKRAFHPRTKTGCLTCRVRKVRCDEKKPNCNRCISTGRKCDGYISQNNNSDIRAPFQNSERSRLVERQYLVGVPQSPAILLPKKNDQELRSFRFFLDVSTSALSVVFDDVFWRTDIPRTCHSDAAIWHAVVSLGAAHETFITKQSAPTTHRYSTTEFAVHQYNKAVRHLIHAPSSRILPQEKWRAVIASVLFTYLCSIQGLHSQATIHLTAAKGLLDELHQSNKGLPGEPNSVKTPSFLRVSSVPYSTILCMVANLEIQSQALHSPEASKASRLFSNVQPYIAWRFYTAPTGSNPCQHGRCSPSRATPAALLSAGRASQSLLDALIRLSQEDAPDYDRLIKNINSDKVEESLEKHKQTCSRAFWELDKSISNFILDTEGPRFSVFEQSKMAIDALRVFHGICTLLLYGNTFNSEPSNPESRLRKPQADVISSISTILDVAEQVLQKQKLLKSLENSLSFIPKLSIAQPLFAVAVNGPTLTLRRRAIELLKTYRRRDGLWDTGLISSVAKVLLDREISMVEEMNKREAAQKMPGASQDQLKNIKQIWGLDKTLDGAGSIPPNCQVRWAVLTFTGSFSARMEMKTLAEWIADRSGWKTSLTW</sequence>
<dbReference type="AlphaFoldDB" id="A0A8H4TSM2"/>
<comment type="caution">
    <text evidence="8">The sequence shown here is derived from an EMBL/GenBank/DDBJ whole genome shotgun (WGS) entry which is preliminary data.</text>
</comment>
<dbReference type="PANTHER" id="PTHR36206">
    <property type="entry name" value="ASPERCRYPTIN BIOSYNTHESIS CLUSTER-SPECIFIC TRANSCRIPTION REGULATOR ATNN-RELATED"/>
    <property type="match status" value="1"/>
</dbReference>
<dbReference type="InterPro" id="IPR052360">
    <property type="entry name" value="Transcr_Regulatory_Proteins"/>
</dbReference>
<dbReference type="Gene3D" id="4.10.240.10">
    <property type="entry name" value="Zn(2)-C6 fungal-type DNA-binding domain"/>
    <property type="match status" value="1"/>
</dbReference>
<dbReference type="InterPro" id="IPR001138">
    <property type="entry name" value="Zn2Cys6_DnaBD"/>
</dbReference>
<evidence type="ECO:0000313" key="9">
    <source>
        <dbReference type="Proteomes" id="UP000622797"/>
    </source>
</evidence>
<dbReference type="InterPro" id="IPR021858">
    <property type="entry name" value="Fun_TF"/>
</dbReference>
<keyword evidence="3" id="KW-0805">Transcription regulation</keyword>
<organism evidence="8 9">
    <name type="scientific">Fusarium sarcochroum</name>
    <dbReference type="NCBI Taxonomy" id="1208366"/>
    <lineage>
        <taxon>Eukaryota</taxon>
        <taxon>Fungi</taxon>
        <taxon>Dikarya</taxon>
        <taxon>Ascomycota</taxon>
        <taxon>Pezizomycotina</taxon>
        <taxon>Sordariomycetes</taxon>
        <taxon>Hypocreomycetidae</taxon>
        <taxon>Hypocreales</taxon>
        <taxon>Nectriaceae</taxon>
        <taxon>Fusarium</taxon>
        <taxon>Fusarium lateritium species complex</taxon>
    </lineage>
</organism>
<reference evidence="8" key="1">
    <citation type="journal article" date="2020" name="BMC Genomics">
        <title>Correction to: Identification and distribution of gene clusters required for synthesis of sphingolipid metabolism inhibitors in diverse species of the filamentous fungus Fusarium.</title>
        <authorList>
            <person name="Kim H.S."/>
            <person name="Lohmar J.M."/>
            <person name="Busman M."/>
            <person name="Brown D.W."/>
            <person name="Naumann T.A."/>
            <person name="Divon H.H."/>
            <person name="Lysoe E."/>
            <person name="Uhlig S."/>
            <person name="Proctor R.H."/>
        </authorList>
    </citation>
    <scope>NUCLEOTIDE SEQUENCE</scope>
    <source>
        <strain evidence="8">NRRL 20472</strain>
    </source>
</reference>
<dbReference type="GO" id="GO:0000981">
    <property type="term" value="F:DNA-binding transcription factor activity, RNA polymerase II-specific"/>
    <property type="evidence" value="ECO:0007669"/>
    <property type="project" value="InterPro"/>
</dbReference>
<dbReference type="EMBL" id="JABEXW010000494">
    <property type="protein sequence ID" value="KAF4963134.1"/>
    <property type="molecule type" value="Genomic_DNA"/>
</dbReference>
<dbReference type="PANTHER" id="PTHR36206:SF12">
    <property type="entry name" value="ASPERCRYPTIN BIOSYNTHESIS CLUSTER-SPECIFIC TRANSCRIPTION REGULATOR ATNN-RELATED"/>
    <property type="match status" value="1"/>
</dbReference>
<evidence type="ECO:0000256" key="1">
    <source>
        <dbReference type="ARBA" id="ARBA00022723"/>
    </source>
</evidence>
<keyword evidence="4" id="KW-0238">DNA-binding</keyword>
<feature type="domain" description="Zn(2)-C6 fungal-type" evidence="7">
    <location>
        <begin position="15"/>
        <end position="43"/>
    </location>
</feature>
<keyword evidence="2" id="KW-0862">Zinc</keyword>
<keyword evidence="1" id="KW-0479">Metal-binding</keyword>
<evidence type="ECO:0000256" key="4">
    <source>
        <dbReference type="ARBA" id="ARBA00023125"/>
    </source>
</evidence>
<dbReference type="OrthoDB" id="2593732at2759"/>
<keyword evidence="5" id="KW-0804">Transcription</keyword>
<dbReference type="SUPFAM" id="SSF57701">
    <property type="entry name" value="Zn2/Cys6 DNA-binding domain"/>
    <property type="match status" value="1"/>
</dbReference>
<keyword evidence="6" id="KW-0539">Nucleus</keyword>
<gene>
    <name evidence="8" type="ORF">FSARC_8847</name>
</gene>
<dbReference type="CDD" id="cd00067">
    <property type="entry name" value="GAL4"/>
    <property type="match status" value="1"/>
</dbReference>
<dbReference type="Proteomes" id="UP000622797">
    <property type="component" value="Unassembled WGS sequence"/>
</dbReference>
<evidence type="ECO:0000313" key="8">
    <source>
        <dbReference type="EMBL" id="KAF4963134.1"/>
    </source>
</evidence>
<dbReference type="PROSITE" id="PS00463">
    <property type="entry name" value="ZN2_CY6_FUNGAL_1"/>
    <property type="match status" value="1"/>
</dbReference>
<evidence type="ECO:0000256" key="6">
    <source>
        <dbReference type="ARBA" id="ARBA00023242"/>
    </source>
</evidence>
<reference evidence="8" key="2">
    <citation type="submission" date="2020-05" db="EMBL/GenBank/DDBJ databases">
        <authorList>
            <person name="Kim H.-S."/>
            <person name="Proctor R.H."/>
            <person name="Brown D.W."/>
        </authorList>
    </citation>
    <scope>NUCLEOTIDE SEQUENCE</scope>
    <source>
        <strain evidence="8">NRRL 20472</strain>
    </source>
</reference>
<dbReference type="SMART" id="SM00066">
    <property type="entry name" value="GAL4"/>
    <property type="match status" value="1"/>
</dbReference>
<evidence type="ECO:0000256" key="3">
    <source>
        <dbReference type="ARBA" id="ARBA00023015"/>
    </source>
</evidence>
<dbReference type="PROSITE" id="PS50048">
    <property type="entry name" value="ZN2_CY6_FUNGAL_2"/>
    <property type="match status" value="1"/>
</dbReference>
<proteinExistence type="predicted"/>
<evidence type="ECO:0000259" key="7">
    <source>
        <dbReference type="PROSITE" id="PS50048"/>
    </source>
</evidence>
<protein>
    <recommendedName>
        <fullName evidence="7">Zn(2)-C6 fungal-type domain-containing protein</fullName>
    </recommendedName>
</protein>
<dbReference type="GO" id="GO:0008270">
    <property type="term" value="F:zinc ion binding"/>
    <property type="evidence" value="ECO:0007669"/>
    <property type="project" value="InterPro"/>
</dbReference>
<accession>A0A8H4TSM2</accession>
<name>A0A8H4TSM2_9HYPO</name>
<dbReference type="GO" id="GO:0003677">
    <property type="term" value="F:DNA binding"/>
    <property type="evidence" value="ECO:0007669"/>
    <property type="project" value="UniProtKB-KW"/>
</dbReference>
<keyword evidence="9" id="KW-1185">Reference proteome</keyword>
<evidence type="ECO:0000256" key="2">
    <source>
        <dbReference type="ARBA" id="ARBA00022833"/>
    </source>
</evidence>
<dbReference type="InterPro" id="IPR036864">
    <property type="entry name" value="Zn2-C6_fun-type_DNA-bd_sf"/>
</dbReference>
<dbReference type="Pfam" id="PF00172">
    <property type="entry name" value="Zn_clus"/>
    <property type="match status" value="1"/>
</dbReference>
<evidence type="ECO:0000256" key="5">
    <source>
        <dbReference type="ARBA" id="ARBA00023163"/>
    </source>
</evidence>
<dbReference type="Pfam" id="PF11951">
    <property type="entry name" value="Fungal_trans_2"/>
    <property type="match status" value="1"/>
</dbReference>